<protein>
    <submittedName>
        <fullName evidence="1">Uncharacterized protein</fullName>
    </submittedName>
</protein>
<dbReference type="EMBL" id="VSWC01000093">
    <property type="protein sequence ID" value="KAA1089117.1"/>
    <property type="molecule type" value="Genomic_DNA"/>
</dbReference>
<sequence>MPDPDLGHLGKILNTCKINREHQKRANKCENLQGQAKLAGTRGTVCAPEYMRRGVRKNSWPACQSCYIIDIGQPQQTFISIIERGEREARST</sequence>
<evidence type="ECO:0000313" key="2">
    <source>
        <dbReference type="Proteomes" id="UP000324748"/>
    </source>
</evidence>
<gene>
    <name evidence="1" type="ORF">PGT21_007532</name>
</gene>
<comment type="caution">
    <text evidence="1">The sequence shown here is derived from an EMBL/GenBank/DDBJ whole genome shotgun (WGS) entry which is preliminary data.</text>
</comment>
<keyword evidence="2" id="KW-1185">Reference proteome</keyword>
<dbReference type="Proteomes" id="UP000324748">
    <property type="component" value="Unassembled WGS sequence"/>
</dbReference>
<dbReference type="AlphaFoldDB" id="A0A5B0NIQ7"/>
<accession>A0A5B0NIQ7</accession>
<organism evidence="1 2">
    <name type="scientific">Puccinia graminis f. sp. tritici</name>
    <dbReference type="NCBI Taxonomy" id="56615"/>
    <lineage>
        <taxon>Eukaryota</taxon>
        <taxon>Fungi</taxon>
        <taxon>Dikarya</taxon>
        <taxon>Basidiomycota</taxon>
        <taxon>Pucciniomycotina</taxon>
        <taxon>Pucciniomycetes</taxon>
        <taxon>Pucciniales</taxon>
        <taxon>Pucciniaceae</taxon>
        <taxon>Puccinia</taxon>
    </lineage>
</organism>
<name>A0A5B0NIQ7_PUCGR</name>
<proteinExistence type="predicted"/>
<reference evidence="1 2" key="1">
    <citation type="submission" date="2019-05" db="EMBL/GenBank/DDBJ databases">
        <title>Emergence of the Ug99 lineage of the wheat stem rust pathogen through somatic hybridization.</title>
        <authorList>
            <person name="Li F."/>
            <person name="Upadhyaya N.M."/>
            <person name="Sperschneider J."/>
            <person name="Matny O."/>
            <person name="Nguyen-Phuc H."/>
            <person name="Mago R."/>
            <person name="Raley C."/>
            <person name="Miller M.E."/>
            <person name="Silverstein K.A.T."/>
            <person name="Henningsen E."/>
            <person name="Hirsch C.D."/>
            <person name="Visser B."/>
            <person name="Pretorius Z.A."/>
            <person name="Steffenson B.J."/>
            <person name="Schwessinger B."/>
            <person name="Dodds P.N."/>
            <person name="Figueroa M."/>
        </authorList>
    </citation>
    <scope>NUCLEOTIDE SEQUENCE [LARGE SCALE GENOMIC DNA]</scope>
    <source>
        <strain evidence="1">21-0</strain>
    </source>
</reference>
<evidence type="ECO:0000313" key="1">
    <source>
        <dbReference type="EMBL" id="KAA1089117.1"/>
    </source>
</evidence>